<accession>A0A426XU51</accession>
<name>A0A426XU51_ENSVE</name>
<organism evidence="1 2">
    <name type="scientific">Ensete ventricosum</name>
    <name type="common">Abyssinian banana</name>
    <name type="synonym">Musa ensete</name>
    <dbReference type="NCBI Taxonomy" id="4639"/>
    <lineage>
        <taxon>Eukaryota</taxon>
        <taxon>Viridiplantae</taxon>
        <taxon>Streptophyta</taxon>
        <taxon>Embryophyta</taxon>
        <taxon>Tracheophyta</taxon>
        <taxon>Spermatophyta</taxon>
        <taxon>Magnoliopsida</taxon>
        <taxon>Liliopsida</taxon>
        <taxon>Zingiberales</taxon>
        <taxon>Musaceae</taxon>
        <taxon>Ensete</taxon>
    </lineage>
</organism>
<gene>
    <name evidence="1" type="ORF">B296_00036172</name>
</gene>
<dbReference type="AlphaFoldDB" id="A0A426XU51"/>
<evidence type="ECO:0000313" key="1">
    <source>
        <dbReference type="EMBL" id="RRT43028.1"/>
    </source>
</evidence>
<dbReference type="Proteomes" id="UP000287651">
    <property type="component" value="Unassembled WGS sequence"/>
</dbReference>
<dbReference type="EMBL" id="AMZH03017420">
    <property type="protein sequence ID" value="RRT43028.1"/>
    <property type="molecule type" value="Genomic_DNA"/>
</dbReference>
<comment type="caution">
    <text evidence="1">The sequence shown here is derived from an EMBL/GenBank/DDBJ whole genome shotgun (WGS) entry which is preliminary data.</text>
</comment>
<proteinExistence type="predicted"/>
<protein>
    <submittedName>
        <fullName evidence="1">Uncharacterized protein</fullName>
    </submittedName>
</protein>
<sequence length="98" mass="11133">MPRPTAPSTAIQALAPKKLTIDELRDDCPRGSVSIATNHGAANIAVKRASSSLLNQWRMRTMKHLKKPLNLKKKPWRKSPNRPTTQCMHWLATPTRRR</sequence>
<evidence type="ECO:0000313" key="2">
    <source>
        <dbReference type="Proteomes" id="UP000287651"/>
    </source>
</evidence>
<reference evidence="1 2" key="1">
    <citation type="journal article" date="2014" name="Agronomy (Basel)">
        <title>A Draft Genome Sequence for Ensete ventricosum, the Drought-Tolerant Tree Against Hunger.</title>
        <authorList>
            <person name="Harrison J."/>
            <person name="Moore K.A."/>
            <person name="Paszkiewicz K."/>
            <person name="Jones T."/>
            <person name="Grant M."/>
            <person name="Ambacheew D."/>
            <person name="Muzemil S."/>
            <person name="Studholme D.J."/>
        </authorList>
    </citation>
    <scope>NUCLEOTIDE SEQUENCE [LARGE SCALE GENOMIC DNA]</scope>
</reference>